<keyword evidence="3" id="KW-0808">Transferase</keyword>
<evidence type="ECO:0000256" key="4">
    <source>
        <dbReference type="ARBA" id="ARBA00022691"/>
    </source>
</evidence>
<evidence type="ECO:0000313" key="5">
    <source>
        <dbReference type="EMBL" id="MEP0864925.1"/>
    </source>
</evidence>
<dbReference type="CDD" id="cd02440">
    <property type="entry name" value="AdoMet_MTases"/>
    <property type="match status" value="1"/>
</dbReference>
<accession>A0ABV0JNA9</accession>
<keyword evidence="2 5" id="KW-0489">Methyltransferase</keyword>
<evidence type="ECO:0000256" key="3">
    <source>
        <dbReference type="ARBA" id="ARBA00022679"/>
    </source>
</evidence>
<keyword evidence="4" id="KW-0949">S-adenosyl-L-methionine</keyword>
<dbReference type="PROSITE" id="PS51585">
    <property type="entry name" value="SAM_MT_TPMT"/>
    <property type="match status" value="1"/>
</dbReference>
<proteinExistence type="predicted"/>
<keyword evidence="1" id="KW-0597">Phosphoprotein</keyword>
<dbReference type="EMBL" id="JAMPKK010000019">
    <property type="protein sequence ID" value="MEP0864925.1"/>
    <property type="molecule type" value="Genomic_DNA"/>
</dbReference>
<organism evidence="5 6">
    <name type="scientific">Funiculus sociatus GB2-A5</name>
    <dbReference type="NCBI Taxonomy" id="2933946"/>
    <lineage>
        <taxon>Bacteria</taxon>
        <taxon>Bacillati</taxon>
        <taxon>Cyanobacteriota</taxon>
        <taxon>Cyanophyceae</taxon>
        <taxon>Coleofasciculales</taxon>
        <taxon>Coleofasciculaceae</taxon>
        <taxon>Funiculus</taxon>
    </lineage>
</organism>
<dbReference type="GO" id="GO:0008168">
    <property type="term" value="F:methyltransferase activity"/>
    <property type="evidence" value="ECO:0007669"/>
    <property type="project" value="UniProtKB-KW"/>
</dbReference>
<dbReference type="GO" id="GO:0032259">
    <property type="term" value="P:methylation"/>
    <property type="evidence" value="ECO:0007669"/>
    <property type="project" value="UniProtKB-KW"/>
</dbReference>
<dbReference type="InterPro" id="IPR008854">
    <property type="entry name" value="TPMT"/>
</dbReference>
<evidence type="ECO:0000313" key="6">
    <source>
        <dbReference type="Proteomes" id="UP001442494"/>
    </source>
</evidence>
<name>A0ABV0JNA9_9CYAN</name>
<evidence type="ECO:0000256" key="2">
    <source>
        <dbReference type="ARBA" id="ARBA00022603"/>
    </source>
</evidence>
<dbReference type="Pfam" id="PF05724">
    <property type="entry name" value="TPMT"/>
    <property type="match status" value="1"/>
</dbReference>
<evidence type="ECO:0000256" key="1">
    <source>
        <dbReference type="ARBA" id="ARBA00022553"/>
    </source>
</evidence>
<dbReference type="InterPro" id="IPR029063">
    <property type="entry name" value="SAM-dependent_MTases_sf"/>
</dbReference>
<dbReference type="Gene3D" id="3.40.50.150">
    <property type="entry name" value="Vaccinia Virus protein VP39"/>
    <property type="match status" value="1"/>
</dbReference>
<dbReference type="PANTHER" id="PTHR32183">
    <property type="match status" value="1"/>
</dbReference>
<gene>
    <name evidence="5" type="ORF">NDI37_10635</name>
</gene>
<dbReference type="SUPFAM" id="SSF53335">
    <property type="entry name" value="S-adenosyl-L-methionine-dependent methyltransferases"/>
    <property type="match status" value="1"/>
</dbReference>
<keyword evidence="6" id="KW-1185">Reference proteome</keyword>
<dbReference type="Proteomes" id="UP001442494">
    <property type="component" value="Unassembled WGS sequence"/>
</dbReference>
<dbReference type="PANTHER" id="PTHR32183:SF6">
    <property type="entry name" value="CYSTEINE SULFINATE DESULFINASE_CYSTEINE DESULFURASE AND RELATED ENZYMES"/>
    <property type="match status" value="1"/>
</dbReference>
<dbReference type="RefSeq" id="WP_190423808.1">
    <property type="nucleotide sequence ID" value="NZ_JAMPKK010000019.1"/>
</dbReference>
<reference evidence="5 6" key="1">
    <citation type="submission" date="2022-04" db="EMBL/GenBank/DDBJ databases">
        <title>Positive selection, recombination, and allopatry shape intraspecific diversity of widespread and dominant cyanobacteria.</title>
        <authorList>
            <person name="Wei J."/>
            <person name="Shu W."/>
            <person name="Hu C."/>
        </authorList>
    </citation>
    <scope>NUCLEOTIDE SEQUENCE [LARGE SCALE GENOMIC DNA]</scope>
    <source>
        <strain evidence="5 6">GB2-A5</strain>
    </source>
</reference>
<protein>
    <submittedName>
        <fullName evidence="5">TPMT family class I SAM-dependent methyltransferase</fullName>
    </submittedName>
</protein>
<comment type="caution">
    <text evidence="5">The sequence shown here is derived from an EMBL/GenBank/DDBJ whole genome shotgun (WGS) entry which is preliminary data.</text>
</comment>
<sequence length="198" mass="22052">MQSVTEPNDWENRYQEGTTPWDLGEAAPPLESLLNSSRLPVGRAVVLGCGRGYDALLFARYGFETIGVDLAPSAIASATSLANATGSTAQFLQRDIFDLPAEFPNYFDYIVEHTCFCAISPEQRTAYVQLVRSLLKPKGELIGLFFTHNRPGGPPFGITPVEIRHYFETDFEILSLEPVTNSIPKRQGEEHLGRFRLK</sequence>